<dbReference type="InterPro" id="IPR013977">
    <property type="entry name" value="GcvT_C"/>
</dbReference>
<protein>
    <recommendedName>
        <fullName evidence="5">Sarcosine dehydrogenase</fullName>
    </recommendedName>
</protein>
<dbReference type="Ensembl" id="ENSCHIT00010010347.1">
    <property type="protein sequence ID" value="ENSCHIP00010007389.1"/>
    <property type="gene ID" value="ENSCHIG00010005193.1"/>
</dbReference>
<dbReference type="InterPro" id="IPR029043">
    <property type="entry name" value="GcvT/YgfZ_C"/>
</dbReference>
<sequence length="366" mass="39823">MSYFGKFFLVGPDAGKAADWLFSADVSQPPGSTVYTCMLNHRGGTESDLTVSRLAPGPEASPLAPAFEGDGYYLAVGGAAAQHSWSHIRTVLQDRRFRCQLIDRSEDLGLVSVQGPASRAILQEVLEADLSDDAFPFSTHKLVRAAGHLVRAMRLSFVGELGWELHAPRPSCLPVYQALMTAGAKHGLVNAGYRAIDSLSIEKGSRHWHTDLRADDSPLEAGLAFTCKLKSSVPFLGREALEKQRAEGLRRRLVGFTMDEQCRSSPSGDSGVPAVIASSRKVPMFGLEAIWRNGQVVGHVRRADFGFTINKTLAYGYIRDPSGGPVSLDFVKSGDYTLERMGVTYAAHAHLKSPFDPDNKRVKGVY</sequence>
<dbReference type="SUPFAM" id="SSF103025">
    <property type="entry name" value="Folate-binding domain"/>
    <property type="match status" value="1"/>
</dbReference>
<dbReference type="InterPro" id="IPR028896">
    <property type="entry name" value="GcvT/YgfZ/DmdA"/>
</dbReference>
<dbReference type="FunFam" id="3.30.1360.120:FF:000023">
    <property type="entry name" value="Sarcosine dehydrogenase"/>
    <property type="match status" value="1"/>
</dbReference>
<feature type="domain" description="Aminomethyltransferase C-terminal" evidence="3">
    <location>
        <begin position="281"/>
        <end position="355"/>
    </location>
</feature>
<dbReference type="Gene3D" id="3.30.70.1400">
    <property type="entry name" value="Aminomethyltransferase beta-barrel domains"/>
    <property type="match status" value="1"/>
</dbReference>
<dbReference type="Gene3D" id="3.30.1360.120">
    <property type="entry name" value="Probable tRNA modification gtpase trme, domain 1"/>
    <property type="match status" value="1"/>
</dbReference>
<name>A0A8C2NM23_CAPHI</name>
<dbReference type="FunFam" id="2.40.30.110:FF:000006">
    <property type="entry name" value="Sarcosine dehydrogenase, mitochondrial"/>
    <property type="match status" value="1"/>
</dbReference>
<dbReference type="GO" id="GO:0005739">
    <property type="term" value="C:mitochondrion"/>
    <property type="evidence" value="ECO:0007669"/>
    <property type="project" value="TreeGrafter"/>
</dbReference>
<dbReference type="Gene3D" id="2.40.30.110">
    <property type="entry name" value="Aminomethyltransferase beta-barrel domains"/>
    <property type="match status" value="1"/>
</dbReference>
<evidence type="ECO:0000256" key="1">
    <source>
        <dbReference type="ARBA" id="ARBA00008609"/>
    </source>
</evidence>
<evidence type="ECO:0000259" key="2">
    <source>
        <dbReference type="Pfam" id="PF01571"/>
    </source>
</evidence>
<evidence type="ECO:0000313" key="4">
    <source>
        <dbReference type="Ensembl" id="ENSCHIP00010007389.1"/>
    </source>
</evidence>
<feature type="domain" description="GCVT N-terminal" evidence="2">
    <location>
        <begin position="1"/>
        <end position="230"/>
    </location>
</feature>
<dbReference type="PANTHER" id="PTHR43757:SF11">
    <property type="entry name" value="SARCOSINE DEHYDROGENASE"/>
    <property type="match status" value="1"/>
</dbReference>
<dbReference type="Pfam" id="PF08669">
    <property type="entry name" value="GCV_T_C"/>
    <property type="match status" value="1"/>
</dbReference>
<reference evidence="4" key="1">
    <citation type="submission" date="2019-03" db="EMBL/GenBank/DDBJ databases">
        <title>Genome sequencing and reference-guided assembly of Black Bengal Goat (Capra hircus).</title>
        <authorList>
            <person name="Siddiki A.Z."/>
            <person name="Baten A."/>
            <person name="Billah M."/>
            <person name="Alam M.A.U."/>
            <person name="Shawrob K.S.M."/>
            <person name="Saha S."/>
            <person name="Chowdhury M."/>
            <person name="Rahman A.H."/>
            <person name="Stear M."/>
            <person name="Miah G."/>
            <person name="Das G.B."/>
            <person name="Hossain M.M."/>
            <person name="Kumkum M."/>
            <person name="Islam M.S."/>
            <person name="Mollah A.M."/>
            <person name="Ahsan A."/>
            <person name="Tusar F."/>
            <person name="Khan M.K.I."/>
        </authorList>
    </citation>
    <scope>NUCLEOTIDE SEQUENCE [LARGE SCALE GENOMIC DNA]</scope>
</reference>
<dbReference type="AlphaFoldDB" id="A0A8C2NM23"/>
<accession>A0A8C2NM23</accession>
<organism evidence="4">
    <name type="scientific">Capra hircus</name>
    <name type="common">Goat</name>
    <dbReference type="NCBI Taxonomy" id="9925"/>
    <lineage>
        <taxon>Eukaryota</taxon>
        <taxon>Metazoa</taxon>
        <taxon>Chordata</taxon>
        <taxon>Craniata</taxon>
        <taxon>Vertebrata</taxon>
        <taxon>Euteleostomi</taxon>
        <taxon>Mammalia</taxon>
        <taxon>Eutheria</taxon>
        <taxon>Laurasiatheria</taxon>
        <taxon>Artiodactyla</taxon>
        <taxon>Ruminantia</taxon>
        <taxon>Pecora</taxon>
        <taxon>Bovidae</taxon>
        <taxon>Caprinae</taxon>
        <taxon>Capra</taxon>
    </lineage>
</organism>
<dbReference type="InterPro" id="IPR027266">
    <property type="entry name" value="TrmE/GcvT-like"/>
</dbReference>
<dbReference type="Pfam" id="PF01571">
    <property type="entry name" value="GCV_T"/>
    <property type="match status" value="1"/>
</dbReference>
<dbReference type="InterPro" id="IPR006222">
    <property type="entry name" value="GCVT_N"/>
</dbReference>
<evidence type="ECO:0000259" key="3">
    <source>
        <dbReference type="Pfam" id="PF08669"/>
    </source>
</evidence>
<dbReference type="PANTHER" id="PTHR43757">
    <property type="entry name" value="AMINOMETHYLTRANSFERASE"/>
    <property type="match status" value="1"/>
</dbReference>
<reference evidence="4" key="2">
    <citation type="submission" date="2025-08" db="UniProtKB">
        <authorList>
            <consortium name="Ensembl"/>
        </authorList>
    </citation>
    <scope>IDENTIFICATION</scope>
</reference>
<proteinExistence type="inferred from homology"/>
<evidence type="ECO:0008006" key="5">
    <source>
        <dbReference type="Google" id="ProtNLM"/>
    </source>
</evidence>
<comment type="similarity">
    <text evidence="1">Belongs to the GcvT family.</text>
</comment>
<dbReference type="SUPFAM" id="SSF101790">
    <property type="entry name" value="Aminomethyltransferase beta-barrel domain"/>
    <property type="match status" value="1"/>
</dbReference>